<gene>
    <name evidence="2" type="ORF">VFPPC_01405</name>
</gene>
<accession>A0A179G7K3</accession>
<reference evidence="2 3" key="1">
    <citation type="journal article" date="2016" name="PLoS Pathog.">
        <title>Biosynthesis of antibiotic leucinostatins in bio-control fungus Purpureocillium lilacinum and their inhibition on phytophthora revealed by genome mining.</title>
        <authorList>
            <person name="Wang G."/>
            <person name="Liu Z."/>
            <person name="Lin R."/>
            <person name="Li E."/>
            <person name="Mao Z."/>
            <person name="Ling J."/>
            <person name="Yang Y."/>
            <person name="Yin W.B."/>
            <person name="Xie B."/>
        </authorList>
    </citation>
    <scope>NUCLEOTIDE SEQUENCE [LARGE SCALE GENOMIC DNA]</scope>
    <source>
        <strain evidence="2">170</strain>
    </source>
</reference>
<dbReference type="Proteomes" id="UP000078397">
    <property type="component" value="Unassembled WGS sequence"/>
</dbReference>
<evidence type="ECO:0000313" key="2">
    <source>
        <dbReference type="EMBL" id="OAQ73774.1"/>
    </source>
</evidence>
<dbReference type="KEGG" id="pchm:VFPPC_01405"/>
<keyword evidence="3" id="KW-1185">Reference proteome</keyword>
<dbReference type="AlphaFoldDB" id="A0A179G7K3"/>
<dbReference type="RefSeq" id="XP_018149857.1">
    <property type="nucleotide sequence ID" value="XM_018281240.1"/>
</dbReference>
<feature type="region of interest" description="Disordered" evidence="1">
    <location>
        <begin position="1"/>
        <end position="21"/>
    </location>
</feature>
<proteinExistence type="predicted"/>
<dbReference type="EMBL" id="LSBJ02000001">
    <property type="protein sequence ID" value="OAQ73774.1"/>
    <property type="molecule type" value="Genomic_DNA"/>
</dbReference>
<organism evidence="2 3">
    <name type="scientific">Pochonia chlamydosporia 170</name>
    <dbReference type="NCBI Taxonomy" id="1380566"/>
    <lineage>
        <taxon>Eukaryota</taxon>
        <taxon>Fungi</taxon>
        <taxon>Dikarya</taxon>
        <taxon>Ascomycota</taxon>
        <taxon>Pezizomycotina</taxon>
        <taxon>Sordariomycetes</taxon>
        <taxon>Hypocreomycetidae</taxon>
        <taxon>Hypocreales</taxon>
        <taxon>Clavicipitaceae</taxon>
        <taxon>Pochonia</taxon>
    </lineage>
</organism>
<evidence type="ECO:0000256" key="1">
    <source>
        <dbReference type="SAM" id="MobiDB-lite"/>
    </source>
</evidence>
<dbReference type="GeneID" id="28845234"/>
<sequence>MGVGKHHWSDQDQTPGPQLTVDEHNVKPFLAQSQSPSQPGARIPFTLYHLLLRMRATEPVKLLTIVIIKVQCGVPHCALLLSHDFGFISCSITTYDMIMDQTPTVGNRGIRPHTYSVHVKLTQRHRHDNGTSTHQFRKPEQALTFGRPSHFITTVHQSRLYRTALFWTQLSIQYSVLRTMA</sequence>
<comment type="caution">
    <text evidence="2">The sequence shown here is derived from an EMBL/GenBank/DDBJ whole genome shotgun (WGS) entry which is preliminary data.</text>
</comment>
<evidence type="ECO:0000313" key="3">
    <source>
        <dbReference type="Proteomes" id="UP000078397"/>
    </source>
</evidence>
<protein>
    <submittedName>
        <fullName evidence="2">Uncharacterized protein</fullName>
    </submittedName>
</protein>
<name>A0A179G7K3_METCM</name>